<feature type="domain" description="DUF1996" evidence="2">
    <location>
        <begin position="31"/>
        <end position="290"/>
    </location>
</feature>
<accession>A0A1S8AAM8</accession>
<dbReference type="InterPro" id="IPR018535">
    <property type="entry name" value="DUF1996"/>
</dbReference>
<dbReference type="PANTHER" id="PTHR43662">
    <property type="match status" value="1"/>
</dbReference>
<gene>
    <name evidence="3" type="ORF">SAMD00023353_6700470</name>
</gene>
<dbReference type="AlphaFoldDB" id="A0A1S8AAM8"/>
<feature type="signal peptide" evidence="1">
    <location>
        <begin position="1"/>
        <end position="16"/>
    </location>
</feature>
<evidence type="ECO:0000259" key="2">
    <source>
        <dbReference type="Pfam" id="PF09362"/>
    </source>
</evidence>
<dbReference type="OMA" id="TTCEMSE"/>
<dbReference type="Proteomes" id="UP000054516">
    <property type="component" value="Unassembled WGS sequence"/>
</dbReference>
<evidence type="ECO:0000313" key="4">
    <source>
        <dbReference type="Proteomes" id="UP000054516"/>
    </source>
</evidence>
<name>A0A1S8AAM8_ROSNE</name>
<dbReference type="OrthoDB" id="74764at2759"/>
<keyword evidence="4" id="KW-1185">Reference proteome</keyword>
<organism evidence="3">
    <name type="scientific">Rosellinia necatrix</name>
    <name type="common">White root-rot fungus</name>
    <dbReference type="NCBI Taxonomy" id="77044"/>
    <lineage>
        <taxon>Eukaryota</taxon>
        <taxon>Fungi</taxon>
        <taxon>Dikarya</taxon>
        <taxon>Ascomycota</taxon>
        <taxon>Pezizomycotina</taxon>
        <taxon>Sordariomycetes</taxon>
        <taxon>Xylariomycetidae</taxon>
        <taxon>Xylariales</taxon>
        <taxon>Xylariaceae</taxon>
        <taxon>Rosellinia</taxon>
    </lineage>
</organism>
<protein>
    <submittedName>
        <fullName evidence="3">Putative NAD-binding Rossmann-fold containing protein</fullName>
    </submittedName>
</protein>
<evidence type="ECO:0000313" key="3">
    <source>
        <dbReference type="EMBL" id="GAW27073.1"/>
    </source>
</evidence>
<keyword evidence="1" id="KW-0732">Signal</keyword>
<feature type="chain" id="PRO_5012616713" evidence="1">
    <location>
        <begin position="17"/>
        <end position="343"/>
    </location>
</feature>
<reference evidence="3" key="1">
    <citation type="submission" date="2016-03" db="EMBL/GenBank/DDBJ databases">
        <title>Draft genome sequence of Rosellinia necatrix.</title>
        <authorList>
            <person name="Kanematsu S."/>
        </authorList>
    </citation>
    <scope>NUCLEOTIDE SEQUENCE [LARGE SCALE GENOMIC DNA]</scope>
    <source>
        <strain evidence="3">W97</strain>
    </source>
</reference>
<dbReference type="PANTHER" id="PTHR43662:SF5">
    <property type="entry name" value="DUF1996 DOMAIN-CONTAINING PROTEIN"/>
    <property type="match status" value="1"/>
</dbReference>
<sequence>MKSLSAAIALIAPVQAGLRFGCSSLTIQRIDPVVEPGQNPSAHVHHIVGGNAFNATMTGDVGERATCTTCEMSEDFSNYWTAVLYFKHPTNGSYHRVPVKNNAALAAGTTGGMTIYYTQVIVSSSSHLSAQIYRDALKQQYITAFPPGFRMTVGSPATSTLDQAKGHIGLRFNCLQTLLNRGPEMVDFPDRPCPAGIFAVHHFPACWDGKNLDSPDHQSHMFNTIKYDGFTNAPPCPASHPVRMPQLTYETVWDTTKFNSLWPSGTPNPFVWSFEGSRGYGTHADYMFGWKGDSLQRAMNKSECFYDGCGSIKKQVMSTANKCTVKDMVGEQTDGWLTSLPGM</sequence>
<dbReference type="EMBL" id="DF977512">
    <property type="protein sequence ID" value="GAW27073.1"/>
    <property type="molecule type" value="Genomic_DNA"/>
</dbReference>
<dbReference type="Pfam" id="PF09362">
    <property type="entry name" value="DUF1996"/>
    <property type="match status" value="1"/>
</dbReference>
<proteinExistence type="predicted"/>
<evidence type="ECO:0000256" key="1">
    <source>
        <dbReference type="SAM" id="SignalP"/>
    </source>
</evidence>